<comment type="caution">
    <text evidence="1">The sequence shown here is derived from an EMBL/GenBank/DDBJ whole genome shotgun (WGS) entry which is preliminary data.</text>
</comment>
<gene>
    <name evidence="1" type="ORF">K3G42_015902</name>
</gene>
<dbReference type="EMBL" id="CM037625">
    <property type="protein sequence ID" value="KAH7998394.1"/>
    <property type="molecule type" value="Genomic_DNA"/>
</dbReference>
<keyword evidence="2" id="KW-1185">Reference proteome</keyword>
<protein>
    <submittedName>
        <fullName evidence="1">Uncharacterized protein</fullName>
    </submittedName>
</protein>
<organism evidence="1 2">
    <name type="scientific">Sphaerodactylus townsendi</name>
    <dbReference type="NCBI Taxonomy" id="933632"/>
    <lineage>
        <taxon>Eukaryota</taxon>
        <taxon>Metazoa</taxon>
        <taxon>Chordata</taxon>
        <taxon>Craniata</taxon>
        <taxon>Vertebrata</taxon>
        <taxon>Euteleostomi</taxon>
        <taxon>Lepidosauria</taxon>
        <taxon>Squamata</taxon>
        <taxon>Bifurcata</taxon>
        <taxon>Gekkota</taxon>
        <taxon>Sphaerodactylidae</taxon>
        <taxon>Sphaerodactylus</taxon>
    </lineage>
</organism>
<reference evidence="1" key="1">
    <citation type="submission" date="2021-08" db="EMBL/GenBank/DDBJ databases">
        <title>The first chromosome-level gecko genome reveals the dynamic sex chromosomes of Neotropical dwarf geckos (Sphaerodactylidae: Sphaerodactylus).</title>
        <authorList>
            <person name="Pinto B.J."/>
            <person name="Keating S.E."/>
            <person name="Gamble T."/>
        </authorList>
    </citation>
    <scope>NUCLEOTIDE SEQUENCE</scope>
    <source>
        <strain evidence="1">TG3544</strain>
    </source>
</reference>
<evidence type="ECO:0000313" key="1">
    <source>
        <dbReference type="EMBL" id="KAH7998394.1"/>
    </source>
</evidence>
<dbReference type="Proteomes" id="UP000827872">
    <property type="component" value="Linkage Group LG12"/>
</dbReference>
<name>A0ACB8F014_9SAUR</name>
<evidence type="ECO:0000313" key="2">
    <source>
        <dbReference type="Proteomes" id="UP000827872"/>
    </source>
</evidence>
<accession>A0ACB8F014</accession>
<sequence>MEERTASMAGCPPGGHPDVEQPCNPSVRTWSPNSAVIKETVPPICPEPQGCYLELEFQYPVIPESLTIWVTFVSEEWDSSEAVNDIKLLLVSGRNISLGPQNFFCDIPMTIRLDPKKANEEVYGIQIYTLDEQLEIDAAMLTSVPQSQLCVDCQPIWYKIIRDPPFQKGSSFIISDLSRKFVDT</sequence>
<proteinExistence type="predicted"/>